<dbReference type="GO" id="GO:0006260">
    <property type="term" value="P:DNA replication"/>
    <property type="evidence" value="ECO:0007669"/>
    <property type="project" value="UniProtKB-KW"/>
</dbReference>
<dbReference type="InterPro" id="IPR001357">
    <property type="entry name" value="BRCT_dom"/>
</dbReference>
<keyword evidence="10 14" id="KW-0520">NAD</keyword>
<dbReference type="EC" id="6.5.1.2" evidence="2 14"/>
<keyword evidence="4 14" id="KW-0436">Ligase</keyword>
<evidence type="ECO:0000313" key="17">
    <source>
        <dbReference type="Proteomes" id="UP000286715"/>
    </source>
</evidence>
<dbReference type="SMART" id="SM00278">
    <property type="entry name" value="HhH1"/>
    <property type="match status" value="4"/>
</dbReference>
<dbReference type="GO" id="GO:0005829">
    <property type="term" value="C:cytosol"/>
    <property type="evidence" value="ECO:0007669"/>
    <property type="project" value="TreeGrafter"/>
</dbReference>
<keyword evidence="14" id="KW-0464">Manganese</keyword>
<comment type="caution">
    <text evidence="16">The sequence shown here is derived from an EMBL/GenBank/DDBJ whole genome shotgun (WGS) entry which is preliminary data.</text>
</comment>
<feature type="binding site" evidence="14">
    <location>
        <position position="291"/>
    </location>
    <ligand>
        <name>NAD(+)</name>
        <dbReference type="ChEBI" id="CHEBI:57540"/>
    </ligand>
</feature>
<dbReference type="GO" id="GO:0046872">
    <property type="term" value="F:metal ion binding"/>
    <property type="evidence" value="ECO:0007669"/>
    <property type="project" value="UniProtKB-KW"/>
</dbReference>
<dbReference type="InterPro" id="IPR010994">
    <property type="entry name" value="RuvA_2-like"/>
</dbReference>
<dbReference type="NCBIfam" id="NF005932">
    <property type="entry name" value="PRK07956.1"/>
    <property type="match status" value="1"/>
</dbReference>
<dbReference type="InterPro" id="IPR013839">
    <property type="entry name" value="DNAligase_adenylation"/>
</dbReference>
<feature type="binding site" evidence="14">
    <location>
        <position position="409"/>
    </location>
    <ligand>
        <name>Zn(2+)</name>
        <dbReference type="ChEBI" id="CHEBI:29105"/>
    </ligand>
</feature>
<feature type="binding site" evidence="14">
    <location>
        <position position="412"/>
    </location>
    <ligand>
        <name>Zn(2+)</name>
        <dbReference type="ChEBI" id="CHEBI:29105"/>
    </ligand>
</feature>
<dbReference type="SMART" id="SM00292">
    <property type="entry name" value="BRCT"/>
    <property type="match status" value="1"/>
</dbReference>
<dbReference type="PANTHER" id="PTHR23389:SF9">
    <property type="entry name" value="DNA LIGASE"/>
    <property type="match status" value="1"/>
</dbReference>
<dbReference type="OrthoDB" id="9759736at2"/>
<sequence length="675" mass="75826">MTELEALARIEELRAQLHHHNYCYYILDKPEISDQQFDELMKELEKLEEQYPQFSDENSPTRRVGGGVLEGFENAPHKYPMLSLGNTYSEGELRDYVARTERLAGGKCQFVCELKYDGTAISLHYRDGQLVQALTRGDGTVGDVITANVRTIKSIPLRLSGDYPKEFYIRGEVFMPLEGFRKLNKERIELGLEPFANPRNCASGTLKLLDTSEVARRPLDSYMYFVIAEPPVAPSHFESMMKAREWGFKIPDPEKRMVQLANSVEEIMDFVYYWDVARHDLPFETDGVVIKVNHYHLQEELGFTAKSPRWAIAYKFKAEQARTRLLDITYQVGRTGAITPVAELEPVFLAGTTVKRASLHNADQIARLDIRIGDYVYVEKGGEIIPKVVGVDLTARAADSKPHQYITQCPECGTDLIREPGEALHYCPNREGCPPQIIGRLEHFVSRKAMDIEGLGGETVELLYRNGLIADVADLYALKDKKDQLLALERMAEKSVANLLEGIERSKQQPFERVLFALGIRYVGETVAKKVARAVGSIDRLMTASVAELMAIDEVGEKIAESIIEYFSKEKNRLLVERLRTAGLQMAVTGVEAAPKSDKLKGLTVVISGVFHTISRDDLKELLESHGAKVGSGITGKTDLLIAGDNMGPAKLQKAQQLNVRIMSEKEFFEFLEGR</sequence>
<dbReference type="FunFam" id="1.10.150.20:FF:000006">
    <property type="entry name" value="DNA ligase"/>
    <property type="match status" value="1"/>
</dbReference>
<feature type="binding site" evidence="14">
    <location>
        <position position="433"/>
    </location>
    <ligand>
        <name>Zn(2+)</name>
        <dbReference type="ChEBI" id="CHEBI:29105"/>
    </ligand>
</feature>
<evidence type="ECO:0000256" key="13">
    <source>
        <dbReference type="ARBA" id="ARBA00060881"/>
    </source>
</evidence>
<feature type="binding site" evidence="14">
    <location>
        <position position="136"/>
    </location>
    <ligand>
        <name>NAD(+)</name>
        <dbReference type="ChEBI" id="CHEBI:57540"/>
    </ligand>
</feature>
<keyword evidence="6 14" id="KW-0479">Metal-binding</keyword>
<dbReference type="InterPro" id="IPR004149">
    <property type="entry name" value="Znf_DNAligase_C4"/>
</dbReference>
<dbReference type="InterPro" id="IPR012340">
    <property type="entry name" value="NA-bd_OB-fold"/>
</dbReference>
<dbReference type="Pfam" id="PF12826">
    <property type="entry name" value="HHH_2"/>
    <property type="match status" value="1"/>
</dbReference>
<comment type="similarity">
    <text evidence="13 14">Belongs to the NAD-dependent DNA ligase family. LigA subfamily.</text>
</comment>
<dbReference type="Pfam" id="PF22745">
    <property type="entry name" value="Nlig-Ia"/>
    <property type="match status" value="1"/>
</dbReference>
<dbReference type="Pfam" id="PF00533">
    <property type="entry name" value="BRCT"/>
    <property type="match status" value="1"/>
</dbReference>
<dbReference type="Gene3D" id="1.10.287.610">
    <property type="entry name" value="Helix hairpin bin"/>
    <property type="match status" value="1"/>
</dbReference>
<dbReference type="SUPFAM" id="SSF52113">
    <property type="entry name" value="BRCT domain"/>
    <property type="match status" value="1"/>
</dbReference>
<gene>
    <name evidence="14 16" type="primary">ligA</name>
    <name evidence="16" type="ORF">JCM31826_02010</name>
</gene>
<evidence type="ECO:0000313" key="16">
    <source>
        <dbReference type="EMBL" id="GCD76719.1"/>
    </source>
</evidence>
<dbReference type="CDD" id="cd00114">
    <property type="entry name" value="LIGANc"/>
    <property type="match status" value="1"/>
</dbReference>
<feature type="binding site" evidence="14">
    <location>
        <begin position="83"/>
        <end position="84"/>
    </location>
    <ligand>
        <name>NAD(+)</name>
        <dbReference type="ChEBI" id="CHEBI:57540"/>
    </ligand>
</feature>
<dbReference type="GO" id="GO:0006281">
    <property type="term" value="P:DNA repair"/>
    <property type="evidence" value="ECO:0007669"/>
    <property type="project" value="UniProtKB-KW"/>
</dbReference>
<dbReference type="InterPro" id="IPR003583">
    <property type="entry name" value="Hlx-hairpin-Hlx_DNA-bd_motif"/>
</dbReference>
<keyword evidence="5 14" id="KW-0235">DNA replication</keyword>
<feature type="binding site" evidence="14">
    <location>
        <position position="315"/>
    </location>
    <ligand>
        <name>NAD(+)</name>
        <dbReference type="ChEBI" id="CHEBI:57540"/>
    </ligand>
</feature>
<dbReference type="InterPro" id="IPR036420">
    <property type="entry name" value="BRCT_dom_sf"/>
</dbReference>
<dbReference type="FunFam" id="3.30.470.30:FF:000001">
    <property type="entry name" value="DNA ligase"/>
    <property type="match status" value="1"/>
</dbReference>
<dbReference type="SMART" id="SM00532">
    <property type="entry name" value="LIGANc"/>
    <property type="match status" value="1"/>
</dbReference>
<dbReference type="PIRSF" id="PIRSF001604">
    <property type="entry name" value="LigA"/>
    <property type="match status" value="1"/>
</dbReference>
<reference evidence="16 17" key="1">
    <citation type="submission" date="2018-11" db="EMBL/GenBank/DDBJ databases">
        <title>Schleiferia aggregans sp. nov., a moderately thermophilic heterotrophic bacterium isolated from microbial mats at a terrestrial hot spring.</title>
        <authorList>
            <person name="Iino T."/>
            <person name="Ohkuma M."/>
            <person name="Haruta S."/>
        </authorList>
    </citation>
    <scope>NUCLEOTIDE SEQUENCE [LARGE SCALE GENOMIC DNA]</scope>
    <source>
        <strain evidence="16 17">LA</strain>
    </source>
</reference>
<organism evidence="16 17">
    <name type="scientific">Thermaurantimonas aggregans</name>
    <dbReference type="NCBI Taxonomy" id="2173829"/>
    <lineage>
        <taxon>Bacteria</taxon>
        <taxon>Pseudomonadati</taxon>
        <taxon>Bacteroidota</taxon>
        <taxon>Flavobacteriia</taxon>
        <taxon>Flavobacteriales</taxon>
        <taxon>Schleiferiaceae</taxon>
        <taxon>Thermaurantimonas</taxon>
    </lineage>
</organism>
<comment type="catalytic activity">
    <reaction evidence="12 14">
        <text>NAD(+) + (deoxyribonucleotide)n-3'-hydroxyl + 5'-phospho-(deoxyribonucleotide)m = (deoxyribonucleotide)n+m + AMP + beta-nicotinamide D-nucleotide.</text>
        <dbReference type="EC" id="6.5.1.2"/>
    </reaction>
</comment>
<comment type="cofactor">
    <cofactor evidence="14">
        <name>Mg(2+)</name>
        <dbReference type="ChEBI" id="CHEBI:18420"/>
    </cofactor>
    <cofactor evidence="14">
        <name>Mn(2+)</name>
        <dbReference type="ChEBI" id="CHEBI:29035"/>
    </cofactor>
</comment>
<keyword evidence="11 14" id="KW-0234">DNA repair</keyword>
<evidence type="ECO:0000256" key="14">
    <source>
        <dbReference type="HAMAP-Rule" id="MF_01588"/>
    </source>
</evidence>
<dbReference type="RefSeq" id="WP_124396799.1">
    <property type="nucleotide sequence ID" value="NZ_BHZE01000002.1"/>
</dbReference>
<dbReference type="NCBIfam" id="TIGR00575">
    <property type="entry name" value="dnlj"/>
    <property type="match status" value="1"/>
</dbReference>
<comment type="function">
    <text evidence="1 14">DNA ligase that catalyzes the formation of phosphodiester linkages between 5'-phosphoryl and 3'-hydroxyl groups in double-stranded DNA using NAD as a coenzyme and as the energy source for the reaction. It is essential for DNA replication and repair of damaged DNA.</text>
</comment>
<dbReference type="SUPFAM" id="SSF47781">
    <property type="entry name" value="RuvA domain 2-like"/>
    <property type="match status" value="1"/>
</dbReference>
<dbReference type="InterPro" id="IPR033136">
    <property type="entry name" value="DNA_ligase_CS"/>
</dbReference>
<evidence type="ECO:0000256" key="4">
    <source>
        <dbReference type="ARBA" id="ARBA00022598"/>
    </source>
</evidence>
<feature type="domain" description="BRCT" evidence="15">
    <location>
        <begin position="595"/>
        <end position="675"/>
    </location>
</feature>
<keyword evidence="7 14" id="KW-0227">DNA damage</keyword>
<dbReference type="Gene3D" id="2.40.50.140">
    <property type="entry name" value="Nucleic acid-binding proteins"/>
    <property type="match status" value="1"/>
</dbReference>
<dbReference type="FunFam" id="2.40.50.140:FF:000012">
    <property type="entry name" value="DNA ligase"/>
    <property type="match status" value="1"/>
</dbReference>
<dbReference type="Gene3D" id="1.10.150.20">
    <property type="entry name" value="5' to 3' exonuclease, C-terminal subdomain"/>
    <property type="match status" value="2"/>
</dbReference>
<evidence type="ECO:0000256" key="12">
    <source>
        <dbReference type="ARBA" id="ARBA00034005"/>
    </source>
</evidence>
<dbReference type="HAMAP" id="MF_01588">
    <property type="entry name" value="DNA_ligase_A"/>
    <property type="match status" value="1"/>
</dbReference>
<keyword evidence="8 14" id="KW-0862">Zinc</keyword>
<dbReference type="GO" id="GO:0003677">
    <property type="term" value="F:DNA binding"/>
    <property type="evidence" value="ECO:0007669"/>
    <property type="project" value="InterPro"/>
</dbReference>
<feature type="binding site" evidence="14">
    <location>
        <begin position="34"/>
        <end position="38"/>
    </location>
    <ligand>
        <name>NAD(+)</name>
        <dbReference type="ChEBI" id="CHEBI:57540"/>
    </ligand>
</feature>
<feature type="binding site" evidence="14">
    <location>
        <position position="113"/>
    </location>
    <ligand>
        <name>NAD(+)</name>
        <dbReference type="ChEBI" id="CHEBI:57540"/>
    </ligand>
</feature>
<dbReference type="Pfam" id="PF03119">
    <property type="entry name" value="DNA_ligase_ZBD"/>
    <property type="match status" value="1"/>
</dbReference>
<evidence type="ECO:0000256" key="8">
    <source>
        <dbReference type="ARBA" id="ARBA00022833"/>
    </source>
</evidence>
<evidence type="ECO:0000256" key="6">
    <source>
        <dbReference type="ARBA" id="ARBA00022723"/>
    </source>
</evidence>
<feature type="binding site" evidence="14">
    <location>
        <position position="427"/>
    </location>
    <ligand>
        <name>Zn(2+)</name>
        <dbReference type="ChEBI" id="CHEBI:29105"/>
    </ligand>
</feature>
<name>A0A401XI78_9FLAO</name>
<dbReference type="Pfam" id="PF01653">
    <property type="entry name" value="DNA_ligase_aden"/>
    <property type="match status" value="1"/>
</dbReference>
<dbReference type="Pfam" id="PF03120">
    <property type="entry name" value="OB_DNA_ligase"/>
    <property type="match status" value="1"/>
</dbReference>
<evidence type="ECO:0000256" key="5">
    <source>
        <dbReference type="ARBA" id="ARBA00022705"/>
    </source>
</evidence>
<feature type="active site" description="N6-AMP-lysine intermediate" evidence="14">
    <location>
        <position position="115"/>
    </location>
</feature>
<dbReference type="PANTHER" id="PTHR23389">
    <property type="entry name" value="CHROMOSOME TRANSMISSION FIDELITY FACTOR 18"/>
    <property type="match status" value="1"/>
</dbReference>
<dbReference type="FunFam" id="1.10.287.610:FF:000002">
    <property type="entry name" value="DNA ligase"/>
    <property type="match status" value="1"/>
</dbReference>
<evidence type="ECO:0000256" key="2">
    <source>
        <dbReference type="ARBA" id="ARBA00012722"/>
    </source>
</evidence>
<evidence type="ECO:0000259" key="15">
    <source>
        <dbReference type="PROSITE" id="PS50172"/>
    </source>
</evidence>
<keyword evidence="17" id="KW-1185">Reference proteome</keyword>
<dbReference type="EMBL" id="BHZE01000002">
    <property type="protein sequence ID" value="GCD76719.1"/>
    <property type="molecule type" value="Genomic_DNA"/>
</dbReference>
<feature type="binding site" evidence="14">
    <location>
        <position position="172"/>
    </location>
    <ligand>
        <name>NAD(+)</name>
        <dbReference type="ChEBI" id="CHEBI:57540"/>
    </ligand>
</feature>
<dbReference type="CDD" id="cd17748">
    <property type="entry name" value="BRCT_DNA_ligase_like"/>
    <property type="match status" value="1"/>
</dbReference>
<keyword evidence="9 14" id="KW-0460">Magnesium</keyword>
<dbReference type="SUPFAM" id="SSF50249">
    <property type="entry name" value="Nucleic acid-binding proteins"/>
    <property type="match status" value="1"/>
</dbReference>
<evidence type="ECO:0000256" key="7">
    <source>
        <dbReference type="ARBA" id="ARBA00022763"/>
    </source>
</evidence>
<evidence type="ECO:0000256" key="3">
    <source>
        <dbReference type="ARBA" id="ARBA00013308"/>
    </source>
</evidence>
<dbReference type="InterPro" id="IPR001679">
    <property type="entry name" value="DNA_ligase"/>
</dbReference>
<dbReference type="PROSITE" id="PS01056">
    <property type="entry name" value="DNA_LIGASE_N2"/>
    <property type="match status" value="1"/>
</dbReference>
<evidence type="ECO:0000256" key="1">
    <source>
        <dbReference type="ARBA" id="ARBA00004067"/>
    </source>
</evidence>
<evidence type="ECO:0000256" key="10">
    <source>
        <dbReference type="ARBA" id="ARBA00023027"/>
    </source>
</evidence>
<dbReference type="GO" id="GO:0003911">
    <property type="term" value="F:DNA ligase (NAD+) activity"/>
    <property type="evidence" value="ECO:0007669"/>
    <property type="project" value="UniProtKB-UniRule"/>
</dbReference>
<dbReference type="AlphaFoldDB" id="A0A401XI78"/>
<dbReference type="Proteomes" id="UP000286715">
    <property type="component" value="Unassembled WGS sequence"/>
</dbReference>
<dbReference type="InterPro" id="IPR004150">
    <property type="entry name" value="NAD_DNA_ligase_OB"/>
</dbReference>
<evidence type="ECO:0000256" key="9">
    <source>
        <dbReference type="ARBA" id="ARBA00022842"/>
    </source>
</evidence>
<dbReference type="InterPro" id="IPR013840">
    <property type="entry name" value="DNAligase_N"/>
</dbReference>
<accession>A0A401XI78</accession>
<proteinExistence type="inferred from homology"/>
<dbReference type="FunFam" id="1.10.150.20:FF:000007">
    <property type="entry name" value="DNA ligase"/>
    <property type="match status" value="1"/>
</dbReference>
<dbReference type="Gene3D" id="6.20.10.30">
    <property type="match status" value="1"/>
</dbReference>
<dbReference type="PROSITE" id="PS50172">
    <property type="entry name" value="BRCT"/>
    <property type="match status" value="1"/>
</dbReference>
<evidence type="ECO:0000256" key="11">
    <source>
        <dbReference type="ARBA" id="ARBA00023204"/>
    </source>
</evidence>
<dbReference type="SUPFAM" id="SSF56091">
    <property type="entry name" value="DNA ligase/mRNA capping enzyme, catalytic domain"/>
    <property type="match status" value="1"/>
</dbReference>
<dbReference type="Gene3D" id="3.30.470.30">
    <property type="entry name" value="DNA ligase/mRNA capping enzyme"/>
    <property type="match status" value="1"/>
</dbReference>
<dbReference type="Gene3D" id="3.40.50.10190">
    <property type="entry name" value="BRCT domain"/>
    <property type="match status" value="1"/>
</dbReference>
<dbReference type="InterPro" id="IPR041663">
    <property type="entry name" value="DisA/LigA_HHH"/>
</dbReference>
<protein>
    <recommendedName>
        <fullName evidence="3 14">DNA ligase</fullName>
        <ecNumber evidence="2 14">6.5.1.2</ecNumber>
    </recommendedName>
    <alternativeName>
        <fullName evidence="14">Polydeoxyribonucleotide synthase [NAD(+)]</fullName>
    </alternativeName>
</protein>